<reference evidence="3" key="1">
    <citation type="journal article" date="2013" name="Genome Biol.">
        <title>Draft genome of the mountain pine beetle, Dendroctonus ponderosae Hopkins, a major forest pest.</title>
        <authorList>
            <person name="Keeling C.I."/>
            <person name="Yuen M.M."/>
            <person name="Liao N.Y."/>
            <person name="Docking T.R."/>
            <person name="Chan S.K."/>
            <person name="Taylor G.A."/>
            <person name="Palmquist D.L."/>
            <person name="Jackman S.D."/>
            <person name="Nguyen A."/>
            <person name="Li M."/>
            <person name="Henderson H."/>
            <person name="Janes J.K."/>
            <person name="Zhao Y."/>
            <person name="Pandoh P."/>
            <person name="Moore R."/>
            <person name="Sperling F.A."/>
            <person name="Huber D.P."/>
            <person name="Birol I."/>
            <person name="Jones S.J."/>
            <person name="Bohlmann J."/>
        </authorList>
    </citation>
    <scope>NUCLEOTIDE SEQUENCE</scope>
</reference>
<dbReference type="PANTHER" id="PTHR12832">
    <property type="entry name" value="TESTIS-SPECIFIC PROTEIN PBS13 T-COMPLEX 11"/>
    <property type="match status" value="1"/>
</dbReference>
<feature type="non-terminal residue" evidence="3">
    <location>
        <position position="1"/>
    </location>
</feature>
<organism evidence="3">
    <name type="scientific">Dendroctonus ponderosae</name>
    <name type="common">Mountain pine beetle</name>
    <dbReference type="NCBI Taxonomy" id="77166"/>
    <lineage>
        <taxon>Eukaryota</taxon>
        <taxon>Metazoa</taxon>
        <taxon>Ecdysozoa</taxon>
        <taxon>Arthropoda</taxon>
        <taxon>Hexapoda</taxon>
        <taxon>Insecta</taxon>
        <taxon>Pterygota</taxon>
        <taxon>Neoptera</taxon>
        <taxon>Endopterygota</taxon>
        <taxon>Coleoptera</taxon>
        <taxon>Polyphaga</taxon>
        <taxon>Cucujiformia</taxon>
        <taxon>Curculionidae</taxon>
        <taxon>Scolytinae</taxon>
        <taxon>Dendroctonus</taxon>
    </lineage>
</organism>
<evidence type="ECO:0000256" key="1">
    <source>
        <dbReference type="ARBA" id="ARBA00010954"/>
    </source>
</evidence>
<evidence type="ECO:0000256" key="2">
    <source>
        <dbReference type="SAM" id="MobiDB-lite"/>
    </source>
</evidence>
<dbReference type="Pfam" id="PF05794">
    <property type="entry name" value="Tcp11"/>
    <property type="match status" value="1"/>
</dbReference>
<name>N6URB6_DENPD</name>
<gene>
    <name evidence="3" type="ORF">YQE_02301</name>
</gene>
<accession>N6URB6</accession>
<dbReference type="PANTHER" id="PTHR12832:SF11">
    <property type="entry name" value="LD23868P"/>
    <property type="match status" value="1"/>
</dbReference>
<dbReference type="GO" id="GO:0007165">
    <property type="term" value="P:signal transduction"/>
    <property type="evidence" value="ECO:0007669"/>
    <property type="project" value="TreeGrafter"/>
</dbReference>
<dbReference type="AlphaFoldDB" id="N6URB6"/>
<dbReference type="EMBL" id="KB740125">
    <property type="protein sequence ID" value="ENN81297.1"/>
    <property type="molecule type" value="Genomic_DNA"/>
</dbReference>
<sequence length="510" mass="57976">MSEERSQPHDIGGPARNRTISESSAASDDGITSGFAGKRQRTTSQTFMVASGLTAASPPKFVSLEEIMQAANGMRDMNLVHQMLWTRIFDWKRRNRNQTPYKKSSMIQCTGPFGIYCGKNSLVIHPAITRRRKNKRVVICFQAFVLLEEIKQNLIDLLLSQHTKIKQQISEILDIPLIKQQAEKGILDFTYYANFIISIMAKMCAPIRDKQIARIREITDIVEVYKGILETLELMHLDTANFTLRLIRPDIINHSVELERAKFAKFLEVQADGLEQTRKWLLRHIQADQPVPTDVEYETFIRSCSKRAFTLACIDLLEWDRSNPYPETLILDEERLRDVQTRTFRLVAIATVLLVTLANAGDDLQFVSSFKQVLKDRISILLANVKSDDDLKEALPNIIEQVIKDVREAQQKYDLPQSGAAKESALKDLLMDIGHEGHKVRGIVRQRIKDFFLDIIEWATAAPQKVPTGLTAFQSDLTGIAGQFLRIVSHNSTVFCIYYFNIVSAALPKP</sequence>
<feature type="region of interest" description="Disordered" evidence="2">
    <location>
        <begin position="1"/>
        <end position="38"/>
    </location>
</feature>
<dbReference type="OrthoDB" id="276323at2759"/>
<comment type="similarity">
    <text evidence="1">Belongs to the TCP11 family.</text>
</comment>
<dbReference type="OMA" id="QIVMCAS"/>
<proteinExistence type="inferred from homology"/>
<dbReference type="InterPro" id="IPR008862">
    <property type="entry name" value="Tcp11"/>
</dbReference>
<evidence type="ECO:0000313" key="3">
    <source>
        <dbReference type="EMBL" id="ENN81297.1"/>
    </source>
</evidence>
<protein>
    <submittedName>
        <fullName evidence="3">Uncharacterized protein</fullName>
    </submittedName>
</protein>